<evidence type="ECO:0000256" key="2">
    <source>
        <dbReference type="ARBA" id="ARBA00023125"/>
    </source>
</evidence>
<dbReference type="InterPro" id="IPR036390">
    <property type="entry name" value="WH_DNA-bd_sf"/>
</dbReference>
<evidence type="ECO:0000256" key="3">
    <source>
        <dbReference type="ARBA" id="ARBA00023163"/>
    </source>
</evidence>
<evidence type="ECO:0000313" key="6">
    <source>
        <dbReference type="Proteomes" id="UP000001401"/>
    </source>
</evidence>
<keyword evidence="6" id="KW-1185">Reference proteome</keyword>
<dbReference type="PANTHER" id="PTHR30363:SF46">
    <property type="entry name" value="LYSR FAMILY TRANSCRIPTIONAL REGULATOR"/>
    <property type="match status" value="1"/>
</dbReference>
<dbReference type="InterPro" id="IPR037171">
    <property type="entry name" value="NagB/RpiA_transferase-like"/>
</dbReference>
<sequence>MNSKNRRKEIEKYLLLQGKVDVEELVNKFHVSTMTIRRDLLQLERDNKIVRTHGGAVSTSGLINETAHSSKENKFLFEKKAIATEAANFISAGSTIFLDSGTTTLEVARHLKMKENITIITNDIFIALELINSNNQLLVTGGHLQNHIGAMLGSHTEALLQQINVDILLLGAHAVHPTTGITAPTLDKAKAKQLMIKAAKETWLIADSSKFNKKAFAKVCSLDDIDGIVTDVNSKKENVESYHNNVIFA</sequence>
<dbReference type="Proteomes" id="UP000001401">
    <property type="component" value="Chromosome"/>
</dbReference>
<dbReference type="InterPro" id="IPR001034">
    <property type="entry name" value="DeoR_HTH"/>
</dbReference>
<dbReference type="GO" id="GO:0003677">
    <property type="term" value="F:DNA binding"/>
    <property type="evidence" value="ECO:0007669"/>
    <property type="project" value="UniProtKB-KW"/>
</dbReference>
<dbReference type="STRING" id="649639.Bcell_3174"/>
<dbReference type="PANTHER" id="PTHR30363">
    <property type="entry name" value="HTH-TYPE TRANSCRIPTIONAL REGULATOR SRLR-RELATED"/>
    <property type="match status" value="1"/>
</dbReference>
<evidence type="ECO:0000256" key="1">
    <source>
        <dbReference type="ARBA" id="ARBA00023015"/>
    </source>
</evidence>
<dbReference type="HOGENOM" id="CLU_060699_1_4_9"/>
<dbReference type="PROSITE" id="PS00894">
    <property type="entry name" value="HTH_DEOR_1"/>
    <property type="match status" value="1"/>
</dbReference>
<protein>
    <submittedName>
        <fullName evidence="5">Transcriptional regulator, DeoR family</fullName>
    </submittedName>
</protein>
<dbReference type="Pfam" id="PF08220">
    <property type="entry name" value="HTH_DeoR"/>
    <property type="match status" value="1"/>
</dbReference>
<dbReference type="PRINTS" id="PR00037">
    <property type="entry name" value="HTHLACR"/>
</dbReference>
<dbReference type="RefSeq" id="WP_013489747.1">
    <property type="nucleotide sequence ID" value="NC_014829.1"/>
</dbReference>
<dbReference type="KEGG" id="bco:Bcell_3174"/>
<keyword evidence="3" id="KW-0804">Transcription</keyword>
<dbReference type="EMBL" id="CP002394">
    <property type="protein sequence ID" value="ADU31416.1"/>
    <property type="molecule type" value="Genomic_DNA"/>
</dbReference>
<dbReference type="OrthoDB" id="9798651at2"/>
<gene>
    <name evidence="5" type="ordered locus">Bcell_3174</name>
</gene>
<keyword evidence="2" id="KW-0238">DNA-binding</keyword>
<dbReference type="AlphaFoldDB" id="E6U0H1"/>
<dbReference type="InterPro" id="IPR036388">
    <property type="entry name" value="WH-like_DNA-bd_sf"/>
</dbReference>
<proteinExistence type="predicted"/>
<dbReference type="Gene3D" id="1.10.10.10">
    <property type="entry name" value="Winged helix-like DNA-binding domain superfamily/Winged helix DNA-binding domain"/>
    <property type="match status" value="1"/>
</dbReference>
<keyword evidence="1" id="KW-0805">Transcription regulation</keyword>
<dbReference type="InterPro" id="IPR014036">
    <property type="entry name" value="DeoR-like_C"/>
</dbReference>
<dbReference type="SUPFAM" id="SSF100950">
    <property type="entry name" value="NagB/RpiA/CoA transferase-like"/>
    <property type="match status" value="1"/>
</dbReference>
<dbReference type="InterPro" id="IPR050313">
    <property type="entry name" value="Carb_Metab_HTH_regulators"/>
</dbReference>
<dbReference type="InterPro" id="IPR018356">
    <property type="entry name" value="Tscrpt_reg_HTH_DeoR_CS"/>
</dbReference>
<accession>E6U0H1</accession>
<dbReference type="Pfam" id="PF00455">
    <property type="entry name" value="DeoRC"/>
    <property type="match status" value="1"/>
</dbReference>
<dbReference type="PROSITE" id="PS51000">
    <property type="entry name" value="HTH_DEOR_2"/>
    <property type="match status" value="1"/>
</dbReference>
<dbReference type="Gene3D" id="3.40.50.1360">
    <property type="match status" value="1"/>
</dbReference>
<evidence type="ECO:0000259" key="4">
    <source>
        <dbReference type="PROSITE" id="PS51000"/>
    </source>
</evidence>
<dbReference type="SMART" id="SM01134">
    <property type="entry name" value="DeoRC"/>
    <property type="match status" value="1"/>
</dbReference>
<dbReference type="SMART" id="SM00420">
    <property type="entry name" value="HTH_DEOR"/>
    <property type="match status" value="1"/>
</dbReference>
<evidence type="ECO:0000313" key="5">
    <source>
        <dbReference type="EMBL" id="ADU31416.1"/>
    </source>
</evidence>
<name>E6U0H1_EVAC2</name>
<organism evidence="5 6">
    <name type="scientific">Evansella cellulosilytica (strain ATCC 21833 / DSM 2522 / FERM P-1141 / JCM 9156 / N-4)</name>
    <name type="common">Bacillus cellulosilyticus</name>
    <dbReference type="NCBI Taxonomy" id="649639"/>
    <lineage>
        <taxon>Bacteria</taxon>
        <taxon>Bacillati</taxon>
        <taxon>Bacillota</taxon>
        <taxon>Bacilli</taxon>
        <taxon>Bacillales</taxon>
        <taxon>Bacillaceae</taxon>
        <taxon>Evansella</taxon>
    </lineage>
</organism>
<reference evidence="5 6" key="1">
    <citation type="submission" date="2010-12" db="EMBL/GenBank/DDBJ databases">
        <title>Complete sequence of Bacillus cellulosilyticus DSM 2522.</title>
        <authorList>
            <consortium name="US DOE Joint Genome Institute"/>
            <person name="Lucas S."/>
            <person name="Copeland A."/>
            <person name="Lapidus A."/>
            <person name="Cheng J.-F."/>
            <person name="Bruce D."/>
            <person name="Goodwin L."/>
            <person name="Pitluck S."/>
            <person name="Chertkov O."/>
            <person name="Detter J.C."/>
            <person name="Han C."/>
            <person name="Tapia R."/>
            <person name="Land M."/>
            <person name="Hauser L."/>
            <person name="Jeffries C."/>
            <person name="Kyrpides N."/>
            <person name="Ivanova N."/>
            <person name="Mikhailova N."/>
            <person name="Brumm P."/>
            <person name="Mead D."/>
            <person name="Woyke T."/>
        </authorList>
    </citation>
    <scope>NUCLEOTIDE SEQUENCE [LARGE SCALE GENOMIC DNA]</scope>
    <source>
        <strain evidence="6">ATCC 21833 / DSM 2522 / FERM P-1141 / JCM 9156 / N-4</strain>
    </source>
</reference>
<dbReference type="GO" id="GO:0003700">
    <property type="term" value="F:DNA-binding transcription factor activity"/>
    <property type="evidence" value="ECO:0007669"/>
    <property type="project" value="InterPro"/>
</dbReference>
<feature type="domain" description="HTH deoR-type" evidence="4">
    <location>
        <begin position="3"/>
        <end position="58"/>
    </location>
</feature>
<dbReference type="eggNOG" id="COG1349">
    <property type="taxonomic scope" value="Bacteria"/>
</dbReference>
<dbReference type="SUPFAM" id="SSF46785">
    <property type="entry name" value="Winged helix' DNA-binding domain"/>
    <property type="match status" value="1"/>
</dbReference>